<name>A0AAW1GKY7_SAPOF</name>
<evidence type="ECO:0000313" key="1">
    <source>
        <dbReference type="EMBL" id="KAK9664439.1"/>
    </source>
</evidence>
<sequence length="171" mass="19212">MATMQAKFTDQDRATIEKVTKAMNEAAASVKERPPITKCSVYTRAFMWNGHRVDNTTLGLYDSKTWSRQPYDAPYPEVLKCGSKAGLVYTDAAQPHARKWVVAFDAMKNKAFVDAGPIGPTDWNVVRVKLDTEGADYYEFVDPIFGGRAYATIRPDEDEGYKSKLLVLLFN</sequence>
<dbReference type="AlphaFoldDB" id="A0AAW1GKY7"/>
<keyword evidence="2" id="KW-1185">Reference proteome</keyword>
<dbReference type="EMBL" id="JBDFQZ010000014">
    <property type="protein sequence ID" value="KAK9664439.1"/>
    <property type="molecule type" value="Genomic_DNA"/>
</dbReference>
<protein>
    <submittedName>
        <fullName evidence="1">Uncharacterized protein</fullName>
    </submittedName>
</protein>
<accession>A0AAW1GKY7</accession>
<proteinExistence type="predicted"/>
<evidence type="ECO:0000313" key="2">
    <source>
        <dbReference type="Proteomes" id="UP001443914"/>
    </source>
</evidence>
<reference evidence="1" key="1">
    <citation type="submission" date="2024-03" db="EMBL/GenBank/DDBJ databases">
        <title>WGS assembly of Saponaria officinalis var. Norfolk2.</title>
        <authorList>
            <person name="Jenkins J."/>
            <person name="Shu S."/>
            <person name="Grimwood J."/>
            <person name="Barry K."/>
            <person name="Goodstein D."/>
            <person name="Schmutz J."/>
            <person name="Leebens-Mack J."/>
            <person name="Osbourn A."/>
        </authorList>
    </citation>
    <scope>NUCLEOTIDE SEQUENCE [LARGE SCALE GENOMIC DNA]</scope>
    <source>
        <strain evidence="1">JIC</strain>
    </source>
</reference>
<dbReference type="Proteomes" id="UP001443914">
    <property type="component" value="Unassembled WGS sequence"/>
</dbReference>
<organism evidence="1 2">
    <name type="scientific">Saponaria officinalis</name>
    <name type="common">Common soapwort</name>
    <name type="synonym">Lychnis saponaria</name>
    <dbReference type="NCBI Taxonomy" id="3572"/>
    <lineage>
        <taxon>Eukaryota</taxon>
        <taxon>Viridiplantae</taxon>
        <taxon>Streptophyta</taxon>
        <taxon>Embryophyta</taxon>
        <taxon>Tracheophyta</taxon>
        <taxon>Spermatophyta</taxon>
        <taxon>Magnoliopsida</taxon>
        <taxon>eudicotyledons</taxon>
        <taxon>Gunneridae</taxon>
        <taxon>Pentapetalae</taxon>
        <taxon>Caryophyllales</taxon>
        <taxon>Caryophyllaceae</taxon>
        <taxon>Caryophylleae</taxon>
        <taxon>Saponaria</taxon>
    </lineage>
</organism>
<gene>
    <name evidence="1" type="ORF">RND81_14G042000</name>
</gene>
<comment type="caution">
    <text evidence="1">The sequence shown here is derived from an EMBL/GenBank/DDBJ whole genome shotgun (WGS) entry which is preliminary data.</text>
</comment>